<feature type="chain" id="PRO_5047249863" evidence="1">
    <location>
        <begin position="20"/>
        <end position="199"/>
    </location>
</feature>
<evidence type="ECO:0000313" key="2">
    <source>
        <dbReference type="EMBL" id="MBF8456726.1"/>
    </source>
</evidence>
<organism evidence="2 3">
    <name type="scientific">Kaistella gelatinilytica</name>
    <dbReference type="NCBI Taxonomy" id="2787636"/>
    <lineage>
        <taxon>Bacteria</taxon>
        <taxon>Pseudomonadati</taxon>
        <taxon>Bacteroidota</taxon>
        <taxon>Flavobacteriia</taxon>
        <taxon>Flavobacteriales</taxon>
        <taxon>Weeksellaceae</taxon>
        <taxon>Chryseobacterium group</taxon>
        <taxon>Kaistella</taxon>
    </lineage>
</organism>
<protein>
    <submittedName>
        <fullName evidence="2">Uncharacterized protein</fullName>
    </submittedName>
</protein>
<reference evidence="2 3" key="1">
    <citation type="submission" date="2020-11" db="EMBL/GenBank/DDBJ databases">
        <title>Kaistella gelatinilytica sp. nov., a flavobacterium isolated from Antarctic Soil.</title>
        <authorList>
            <person name="Li J."/>
        </authorList>
    </citation>
    <scope>NUCLEOTIDE SEQUENCE [LARGE SCALE GENOMIC DNA]</scope>
    <source>
        <strain evidence="2 3">G5-32</strain>
    </source>
</reference>
<keyword evidence="1" id="KW-0732">Signal</keyword>
<feature type="signal peptide" evidence="1">
    <location>
        <begin position="1"/>
        <end position="19"/>
    </location>
</feature>
<dbReference type="RefSeq" id="WP_196079227.1">
    <property type="nucleotide sequence ID" value="NZ_JADPVI010000001.1"/>
</dbReference>
<evidence type="ECO:0000256" key="1">
    <source>
        <dbReference type="SAM" id="SignalP"/>
    </source>
</evidence>
<evidence type="ECO:0000313" key="3">
    <source>
        <dbReference type="Proteomes" id="UP000660070"/>
    </source>
</evidence>
<name>A0ABS0FAI8_9FLAO</name>
<gene>
    <name evidence="2" type="ORF">IV494_05975</name>
</gene>
<accession>A0ABS0FAI8</accession>
<proteinExistence type="predicted"/>
<dbReference type="Proteomes" id="UP000660070">
    <property type="component" value="Unassembled WGS sequence"/>
</dbReference>
<keyword evidence="3" id="KW-1185">Reference proteome</keyword>
<dbReference type="EMBL" id="JADPVI010000001">
    <property type="protein sequence ID" value="MBF8456726.1"/>
    <property type="molecule type" value="Genomic_DNA"/>
</dbReference>
<comment type="caution">
    <text evidence="2">The sequence shown here is derived from an EMBL/GenBank/DDBJ whole genome shotgun (WGS) entry which is preliminary data.</text>
</comment>
<sequence>MIKKIFLLLFIASLGLIKAQGSVADLISVPGPIDLDGTEFLLSWSKQPSKTLYRQQFLPRVEQIENFTQLLDFSYFNKEIDIELAVRQKVESIQNRAEKDKFAKVNVSESPDGKEYIVDYFISEAPSKGDSYIEYNVYRFKKLDAGTQKSFLILSYAKRSYGDLKSAAKSLNKERDRLMTNIIEYKIPEIKVAALPAGK</sequence>